<evidence type="ECO:0000313" key="3">
    <source>
        <dbReference type="EMBL" id="MEL5988123.1"/>
    </source>
</evidence>
<name>A0ABU9LJX9_9BACL</name>
<dbReference type="Pfam" id="PF17868">
    <property type="entry name" value="AAA_lid_8"/>
    <property type="match status" value="1"/>
</dbReference>
<evidence type="ECO:0000313" key="4">
    <source>
        <dbReference type="Proteomes" id="UP001398420"/>
    </source>
</evidence>
<proteinExistence type="predicted"/>
<dbReference type="Pfam" id="PF20030">
    <property type="entry name" value="bpMoxR"/>
    <property type="match status" value="1"/>
</dbReference>
<feature type="domain" description="MoxR" evidence="2">
    <location>
        <begin position="7"/>
        <end position="191"/>
    </location>
</feature>
<organism evidence="3 4">
    <name type="scientific">Kurthia gibsonii</name>
    <dbReference type="NCBI Taxonomy" id="33946"/>
    <lineage>
        <taxon>Bacteria</taxon>
        <taxon>Bacillati</taxon>
        <taxon>Bacillota</taxon>
        <taxon>Bacilli</taxon>
        <taxon>Bacillales</taxon>
        <taxon>Caryophanaceae</taxon>
        <taxon>Kurthia</taxon>
    </lineage>
</organism>
<dbReference type="PANTHER" id="PTHR32204">
    <property type="entry name" value="ATPASE RAVA"/>
    <property type="match status" value="1"/>
</dbReference>
<dbReference type="EMBL" id="JBCEWA010000004">
    <property type="protein sequence ID" value="MEL5988123.1"/>
    <property type="molecule type" value="Genomic_DNA"/>
</dbReference>
<dbReference type="InterPro" id="IPR050513">
    <property type="entry name" value="RavA_ATPases"/>
</dbReference>
<keyword evidence="4" id="KW-1185">Reference proteome</keyword>
<comment type="caution">
    <text evidence="3">The sequence shown here is derived from an EMBL/GenBank/DDBJ whole genome shotgun (WGS) entry which is preliminary data.</text>
</comment>
<dbReference type="Gene3D" id="3.40.50.300">
    <property type="entry name" value="P-loop containing nucleotide triphosphate hydrolases"/>
    <property type="match status" value="1"/>
</dbReference>
<dbReference type="Proteomes" id="UP001398420">
    <property type="component" value="Unassembled WGS sequence"/>
</dbReference>
<feature type="domain" description="ATPase RavA-like AAA lid" evidence="1">
    <location>
        <begin position="219"/>
        <end position="286"/>
    </location>
</feature>
<reference evidence="3 4" key="1">
    <citation type="submission" date="2024-04" db="EMBL/GenBank/DDBJ databases">
        <authorList>
            <person name="Wu Y.S."/>
            <person name="Zhang L."/>
        </authorList>
    </citation>
    <scope>NUCLEOTIDE SEQUENCE [LARGE SCALE GENOMIC DNA]</scope>
    <source>
        <strain evidence="3 4">KG-01</strain>
    </source>
</reference>
<dbReference type="SUPFAM" id="SSF52540">
    <property type="entry name" value="P-loop containing nucleoside triphosphate hydrolases"/>
    <property type="match status" value="1"/>
</dbReference>
<gene>
    <name evidence="3" type="ORF">AAF454_06795</name>
</gene>
<dbReference type="CDD" id="cd00009">
    <property type="entry name" value="AAA"/>
    <property type="match status" value="1"/>
</dbReference>
<protein>
    <submittedName>
        <fullName evidence="3">AAA family ATPase</fullName>
    </submittedName>
</protein>
<dbReference type="InterPro" id="IPR041538">
    <property type="entry name" value="RavA-like_AAA_lid"/>
</dbReference>
<evidence type="ECO:0000259" key="1">
    <source>
        <dbReference type="Pfam" id="PF17868"/>
    </source>
</evidence>
<dbReference type="RefSeq" id="WP_342302857.1">
    <property type="nucleotide sequence ID" value="NZ_JBCEWA010000004.1"/>
</dbReference>
<dbReference type="InterPro" id="IPR027417">
    <property type="entry name" value="P-loop_NTPase"/>
</dbReference>
<sequence>MKPEVQKLQQIEQQLNAHFIERQHEIHAILLGICAQKNVLLIGAPGVAKSNIVDQFMHVLPTTYGTFKRLISPTTQPEELFGSVRFDRLKEGVMERNIEGQLPTAHVAFLDEVFKATSDLLNSLLKIMNEHRFENGTEELTTPLFTLIGASNEFPEEDRLNALYDRFLIRREVEAIQTPAHFMQMLQGNTEEITLPRLTAEEIQSIHAETKAVHIPETIIEMLTDIHFKLKDAGIVVSDRRTKQCLSILQAEAYLQGRNEVKQSDFRVLVDCLWIESEDRETVQDLLAPYTKTVIDQLFVQLNRLHMEVDAKHAVLKQAETIQYEEYAQFASAVLMKWQQIEQEMMIESPTEEELQKLNEWKAQLHEKIAEEVM</sequence>
<evidence type="ECO:0000259" key="2">
    <source>
        <dbReference type="Pfam" id="PF20030"/>
    </source>
</evidence>
<dbReference type="PANTHER" id="PTHR32204:SF0">
    <property type="entry name" value="ATPASE RAVA"/>
    <property type="match status" value="1"/>
</dbReference>
<accession>A0ABU9LJX9</accession>
<dbReference type="InterPro" id="IPR045427">
    <property type="entry name" value="MoxR"/>
</dbReference>